<dbReference type="InterPro" id="IPR029787">
    <property type="entry name" value="Nucleotide_cyclase"/>
</dbReference>
<dbReference type="InterPro" id="IPR051677">
    <property type="entry name" value="AfsR-DnrI-RedD_regulator"/>
</dbReference>
<dbReference type="Gene3D" id="3.30.70.270">
    <property type="match status" value="1"/>
</dbReference>
<dbReference type="SUPFAM" id="SSF48452">
    <property type="entry name" value="TPR-like"/>
    <property type="match status" value="1"/>
</dbReference>
<evidence type="ECO:0000313" key="2">
    <source>
        <dbReference type="EMBL" id="MPM65562.1"/>
    </source>
</evidence>
<sequence>MPNAKIKIKMFGNFEIVVNGNVVLTQLRQAKKTSQFLEYLILKKDRAVPHEELLEMLWSDKENRNPATALRTLLHRYRSLVEQSGLPEMMDSILTARGAYQWNPHLDCEIDVFEFERLCQEARTPGMSNRECIERYLQMLQIYTGPLLTNSAEEMWVVPKSVYYHDLFLESVFTLLDLLKVEEEYDVIVQVCRKAMDVDMFDERLHLELMMALVKTGKKREALSQYYFATDLHYKQLGIQPSGEIRAVYKLIVQADQEMEADIEKVQNMLEEDTDGHGAFVCEYEIFKEIYQLQRRMLERYNGTMFLALLTISNTYEQRFDNLVLDNIMKQLLHVSQTNLRRGDTISRYSVMQYVVLLPSVTYETGRLVMDRIKKAFYNEYVKSSVVLTYKLRPLCINKYDTTMQKRISSCKDED</sequence>
<dbReference type="EMBL" id="VSSQ01020584">
    <property type="protein sequence ID" value="MPM65562.1"/>
    <property type="molecule type" value="Genomic_DNA"/>
</dbReference>
<dbReference type="AlphaFoldDB" id="A0A645BK06"/>
<evidence type="ECO:0000259" key="1">
    <source>
        <dbReference type="SMART" id="SM01043"/>
    </source>
</evidence>
<dbReference type="Pfam" id="PF03704">
    <property type="entry name" value="BTAD"/>
    <property type="match status" value="1"/>
</dbReference>
<dbReference type="SUPFAM" id="SSF46894">
    <property type="entry name" value="C-terminal effector domain of the bipartite response regulators"/>
    <property type="match status" value="1"/>
</dbReference>
<gene>
    <name evidence="2" type="ORF">SDC9_112459</name>
</gene>
<dbReference type="InterPro" id="IPR016032">
    <property type="entry name" value="Sig_transdc_resp-reg_C-effctor"/>
</dbReference>
<reference evidence="2" key="1">
    <citation type="submission" date="2019-08" db="EMBL/GenBank/DDBJ databases">
        <authorList>
            <person name="Kucharzyk K."/>
            <person name="Murdoch R.W."/>
            <person name="Higgins S."/>
            <person name="Loffler F."/>
        </authorList>
    </citation>
    <scope>NUCLEOTIDE SEQUENCE</scope>
</reference>
<feature type="domain" description="Bacterial transcriptional activator" evidence="1">
    <location>
        <begin position="110"/>
        <end position="253"/>
    </location>
</feature>
<dbReference type="GO" id="GO:0006355">
    <property type="term" value="P:regulation of DNA-templated transcription"/>
    <property type="evidence" value="ECO:0007669"/>
    <property type="project" value="InterPro"/>
</dbReference>
<comment type="caution">
    <text evidence="2">The sequence shown here is derived from an EMBL/GenBank/DDBJ whole genome shotgun (WGS) entry which is preliminary data.</text>
</comment>
<accession>A0A645BK06</accession>
<dbReference type="Gene3D" id="1.25.40.10">
    <property type="entry name" value="Tetratricopeptide repeat domain"/>
    <property type="match status" value="1"/>
</dbReference>
<protein>
    <recommendedName>
        <fullName evidence="1">Bacterial transcriptional activator domain-containing protein</fullName>
    </recommendedName>
</protein>
<name>A0A645BK06_9ZZZZ</name>
<dbReference type="SMART" id="SM01043">
    <property type="entry name" value="BTAD"/>
    <property type="match status" value="1"/>
</dbReference>
<dbReference type="InterPro" id="IPR043128">
    <property type="entry name" value="Rev_trsase/Diguanyl_cyclase"/>
</dbReference>
<proteinExistence type="predicted"/>
<dbReference type="InterPro" id="IPR011990">
    <property type="entry name" value="TPR-like_helical_dom_sf"/>
</dbReference>
<organism evidence="2">
    <name type="scientific">bioreactor metagenome</name>
    <dbReference type="NCBI Taxonomy" id="1076179"/>
    <lineage>
        <taxon>unclassified sequences</taxon>
        <taxon>metagenomes</taxon>
        <taxon>ecological metagenomes</taxon>
    </lineage>
</organism>
<dbReference type="PANTHER" id="PTHR35807">
    <property type="entry name" value="TRANSCRIPTIONAL REGULATOR REDD-RELATED"/>
    <property type="match status" value="1"/>
</dbReference>
<dbReference type="Gene3D" id="1.10.10.10">
    <property type="entry name" value="Winged helix-like DNA-binding domain superfamily/Winged helix DNA-binding domain"/>
    <property type="match status" value="1"/>
</dbReference>
<dbReference type="InterPro" id="IPR036388">
    <property type="entry name" value="WH-like_DNA-bd_sf"/>
</dbReference>
<dbReference type="GO" id="GO:0003677">
    <property type="term" value="F:DNA binding"/>
    <property type="evidence" value="ECO:0007669"/>
    <property type="project" value="InterPro"/>
</dbReference>
<dbReference type="SUPFAM" id="SSF55073">
    <property type="entry name" value="Nucleotide cyclase"/>
    <property type="match status" value="1"/>
</dbReference>
<dbReference type="InterPro" id="IPR005158">
    <property type="entry name" value="BTAD"/>
</dbReference>